<dbReference type="RefSeq" id="WP_137410381.1">
    <property type="nucleotide sequence ID" value="NZ_CP109968.1"/>
</dbReference>
<organism evidence="1 2">
    <name type="scientific">Agrobacterium salinitolerans</name>
    <dbReference type="NCBI Taxonomy" id="1183413"/>
    <lineage>
        <taxon>Bacteria</taxon>
        <taxon>Pseudomonadati</taxon>
        <taxon>Pseudomonadota</taxon>
        <taxon>Alphaproteobacteria</taxon>
        <taxon>Hyphomicrobiales</taxon>
        <taxon>Rhizobiaceae</taxon>
        <taxon>Rhizobium/Agrobacterium group</taxon>
        <taxon>Agrobacterium</taxon>
    </lineage>
</organism>
<evidence type="ECO:0000313" key="2">
    <source>
        <dbReference type="Proteomes" id="UP000298735"/>
    </source>
</evidence>
<accession>A0A4Z1QWI7</accession>
<proteinExistence type="predicted"/>
<dbReference type="EMBL" id="CP109968">
    <property type="protein sequence ID" value="UYZ08605.1"/>
    <property type="molecule type" value="Genomic_DNA"/>
</dbReference>
<dbReference type="Proteomes" id="UP000298735">
    <property type="component" value="Chromosome Circular"/>
</dbReference>
<protein>
    <submittedName>
        <fullName evidence="1">Uncharacterized protein</fullName>
    </submittedName>
</protein>
<gene>
    <name evidence="1" type="ORF">CFBP5507_06270</name>
</gene>
<dbReference type="KEGG" id="asal:CFBP5507_06270"/>
<dbReference type="AlphaFoldDB" id="A0A4Z1QWI7"/>
<sequence length="59" mass="6038">MISLAPYVLAVAGVWLLLLAAIIDAHGIFHFFASKVAPGLIGAACLWMSAIMIVAGGNA</sequence>
<evidence type="ECO:0000313" key="1">
    <source>
        <dbReference type="EMBL" id="UYZ08605.1"/>
    </source>
</evidence>
<reference evidence="1" key="1">
    <citation type="submission" date="2022-10" db="EMBL/GenBank/DDBJ databases">
        <title>Complete genome sequence of Agrobacterium salinitolerans CFBP5507.</title>
        <authorList>
            <person name="Tchabashvili S."/>
            <person name="Yen H.-C."/>
            <person name="Haryono M."/>
            <person name="Lin Y.-C."/>
            <person name="Lai E.-M."/>
            <person name="Kuo C.-H."/>
        </authorList>
    </citation>
    <scope>NUCLEOTIDE SEQUENCE</scope>
    <source>
        <strain evidence="1">CFBP5507</strain>
    </source>
</reference>
<name>A0A4Z1QWI7_9HYPH</name>